<dbReference type="PANTHER" id="PTHR42932">
    <property type="entry name" value="GENERAL STRESS PROTEIN 20U"/>
    <property type="match status" value="1"/>
</dbReference>
<dbReference type="InterPro" id="IPR002177">
    <property type="entry name" value="DPS_DNA-bd"/>
</dbReference>
<accession>A0ABX2BC10</accession>
<reference evidence="4 5" key="1">
    <citation type="submission" date="2018-04" db="EMBL/GenBank/DDBJ databases">
        <authorList>
            <person name="Li G."/>
            <person name="Du W."/>
            <person name="Bai Y."/>
        </authorList>
    </citation>
    <scope>NUCLEOTIDE SEQUENCE [LARGE SCALE GENOMIC DNA]</scope>
    <source>
        <strain evidence="4 5">YYYZ-3</strain>
    </source>
</reference>
<name>A0ABX2BC10_9GAMM</name>
<organism evidence="4 5">
    <name type="scientific">Vreelandella venusta</name>
    <dbReference type="NCBI Taxonomy" id="44935"/>
    <lineage>
        <taxon>Bacteria</taxon>
        <taxon>Pseudomonadati</taxon>
        <taxon>Pseudomonadota</taxon>
        <taxon>Gammaproteobacteria</taxon>
        <taxon>Oceanospirillales</taxon>
        <taxon>Halomonadaceae</taxon>
        <taxon>Vreelandella</taxon>
    </lineage>
</organism>
<comment type="similarity">
    <text evidence="1 2">Belongs to the Dps family.</text>
</comment>
<dbReference type="InterPro" id="IPR012347">
    <property type="entry name" value="Ferritin-like"/>
</dbReference>
<dbReference type="PIRSF" id="PIRSF005900">
    <property type="entry name" value="Dps"/>
    <property type="match status" value="1"/>
</dbReference>
<dbReference type="PANTHER" id="PTHR42932:SF3">
    <property type="entry name" value="DNA PROTECTION DURING STARVATION PROTEIN"/>
    <property type="match status" value="1"/>
</dbReference>
<gene>
    <name evidence="4" type="ORF">DDR56_06240</name>
</gene>
<dbReference type="PRINTS" id="PR01346">
    <property type="entry name" value="HELNAPAPROT"/>
</dbReference>
<evidence type="ECO:0000256" key="2">
    <source>
        <dbReference type="RuleBase" id="RU003875"/>
    </source>
</evidence>
<proteinExistence type="inferred from homology"/>
<evidence type="ECO:0000259" key="3">
    <source>
        <dbReference type="Pfam" id="PF00210"/>
    </source>
</evidence>
<dbReference type="EMBL" id="QDKN01000002">
    <property type="protein sequence ID" value="NPT30165.1"/>
    <property type="molecule type" value="Genomic_DNA"/>
</dbReference>
<evidence type="ECO:0000313" key="4">
    <source>
        <dbReference type="EMBL" id="NPT30165.1"/>
    </source>
</evidence>
<sequence length="159" mass="18258">MPSTNIGISDAHRKNSAKILNNVLSDVFVLYTKTLCCHWNVQASDFRDLHLLLEDQYRTLAGEIDMIAERARALGERSTGSMAGFHEHTRIHEFDEHKDLPDAKGMLGQLLEDHETVIRELREQHGNVSDRQHDIGTTSLFEDLLVTHEKMAWFLRSHL</sequence>
<dbReference type="InterPro" id="IPR009078">
    <property type="entry name" value="Ferritin-like_SF"/>
</dbReference>
<dbReference type="Proteomes" id="UP001318401">
    <property type="component" value="Unassembled WGS sequence"/>
</dbReference>
<dbReference type="RefSeq" id="WP_125749534.1">
    <property type="nucleotide sequence ID" value="NZ_CP034367.1"/>
</dbReference>
<dbReference type="CDD" id="cd01043">
    <property type="entry name" value="DPS"/>
    <property type="match status" value="1"/>
</dbReference>
<evidence type="ECO:0000256" key="1">
    <source>
        <dbReference type="ARBA" id="ARBA00009497"/>
    </source>
</evidence>
<protein>
    <submittedName>
        <fullName evidence="4">DNA starvation/stationary phase protection protein</fullName>
    </submittedName>
</protein>
<comment type="caution">
    <text evidence="4">The sequence shown here is derived from an EMBL/GenBank/DDBJ whole genome shotgun (WGS) entry which is preliminary data.</text>
</comment>
<evidence type="ECO:0000313" key="5">
    <source>
        <dbReference type="Proteomes" id="UP001318401"/>
    </source>
</evidence>
<feature type="domain" description="Ferritin/DPS" evidence="3">
    <location>
        <begin position="18"/>
        <end position="159"/>
    </location>
</feature>
<dbReference type="Gene3D" id="1.20.1260.10">
    <property type="match status" value="1"/>
</dbReference>
<dbReference type="InterPro" id="IPR008331">
    <property type="entry name" value="Ferritin_DPS_dom"/>
</dbReference>
<keyword evidence="5" id="KW-1185">Reference proteome</keyword>
<dbReference type="Pfam" id="PF00210">
    <property type="entry name" value="Ferritin"/>
    <property type="match status" value="1"/>
</dbReference>
<dbReference type="SUPFAM" id="SSF47240">
    <property type="entry name" value="Ferritin-like"/>
    <property type="match status" value="1"/>
</dbReference>